<name>A0A9P4N7Q6_9PLEO</name>
<dbReference type="AlphaFoldDB" id="A0A9P4N7Q6"/>
<comment type="caution">
    <text evidence="4">The sequence shown here is derived from an EMBL/GenBank/DDBJ whole genome shotgun (WGS) entry which is preliminary data.</text>
</comment>
<dbReference type="EMBL" id="ML986637">
    <property type="protein sequence ID" value="KAF2262676.1"/>
    <property type="molecule type" value="Genomic_DNA"/>
</dbReference>
<sequence length="678" mass="75721">MKVSAGLVVFLKAAMESDLALKDEQSKKRACKIYRACWECKKRKIQRDSAYDTESNPSGLGSLNTKGDDEIQCPLHIGERLSKLELLFEKFVCRRPSNAGPGKTPLRHPLSDTHAHDKPPKLGFGLPEIPSNGNAITVIGDGILATQHTNWNSAPSIKTLINSEDSGYGSTSETARRSLIALLPSQNDADVIFESTNGWMTLRGMYNPAKHLFVNQDLQSYALDMSAVSQEHTLVIARTLLHLAICICNLPPEFNVSRLSNIWSLDATMQNYVSTVTSLVTSSDEQMSTLPGLETLLLLAAYHINTGKFRQAWLIVRRGLNLAHLMGFHRIITQPSSSPFDAIENSKFIWRLLVDADRYIGLHLRLPFASEDYPCPEDAPPHLTHRCKLMAICRQIAELDNNVTPQTYVQALALDERLESLMKELPKEFWEVPNIPSTARSPESAEVLDRIAVQIWHFELKIFVNLPFLLRAPKESRYEYSKLTALQASRALIMRWFALHNAGITQAGCRLAEMGLLIATITIGLDILIEMGTKEKSEVQKRKGNDFAIICRVIAELEKLGNSSPREKIASRSAVVIRKLLSSLDPSRRTAEKARLVVPYFGIIEVAYHKPPIRPAFDLDSDTGNKLNTTATGSHIPVFSFVSNELWPPSEAYGGDLDFDIVLFDGLEDMDTEGNWVF</sequence>
<reference evidence="5" key="1">
    <citation type="journal article" date="2020" name="Stud. Mycol.">
        <title>101 Dothideomycetes genomes: A test case for predicting lifestyles and emergence of pathogens.</title>
        <authorList>
            <person name="Haridas S."/>
            <person name="Albert R."/>
            <person name="Binder M."/>
            <person name="Bloem J."/>
            <person name="LaButti K."/>
            <person name="Salamov A."/>
            <person name="Andreopoulos B."/>
            <person name="Baker S."/>
            <person name="Barry K."/>
            <person name="Bills G."/>
            <person name="Bluhm B."/>
            <person name="Cannon C."/>
            <person name="Castanera R."/>
            <person name="Culley D."/>
            <person name="Daum C."/>
            <person name="Ezra D."/>
            <person name="Gonzalez J."/>
            <person name="Henrissat B."/>
            <person name="Kuo A."/>
            <person name="Liang C."/>
            <person name="Lipzen A."/>
            <person name="Lutzoni F."/>
            <person name="Magnuson J."/>
            <person name="Mondo S."/>
            <person name="Nolan M."/>
            <person name="Ohm R."/>
            <person name="Pangilinan J."/>
            <person name="Park H.-J."/>
            <person name="Ramirez L."/>
            <person name="Alfaro M."/>
            <person name="Sun H."/>
            <person name="Tritt A."/>
            <person name="Yoshinaga Y."/>
            <person name="Zwiers L.-H."/>
            <person name="Turgeon B."/>
            <person name="Goodwin S."/>
            <person name="Spatafora J."/>
            <person name="Crous P."/>
            <person name="Grigoriev I."/>
        </authorList>
    </citation>
    <scope>NUCLEOTIDE SEQUENCE [LARGE SCALE GENOMIC DNA]</scope>
    <source>
        <strain evidence="5">CBS 304.66</strain>
    </source>
</reference>
<dbReference type="CDD" id="cd12148">
    <property type="entry name" value="fungal_TF_MHR"/>
    <property type="match status" value="1"/>
</dbReference>
<evidence type="ECO:0008006" key="6">
    <source>
        <dbReference type="Google" id="ProtNLM"/>
    </source>
</evidence>
<keyword evidence="2" id="KW-0804">Transcription</keyword>
<accession>A0A9P4N7Q6</accession>
<proteinExistence type="predicted"/>
<protein>
    <recommendedName>
        <fullName evidence="6">Transcription factor domain-containing protein</fullName>
    </recommendedName>
</protein>
<dbReference type="Proteomes" id="UP000800093">
    <property type="component" value="Unassembled WGS sequence"/>
</dbReference>
<evidence type="ECO:0000256" key="1">
    <source>
        <dbReference type="ARBA" id="ARBA00023015"/>
    </source>
</evidence>
<dbReference type="PANTHER" id="PTHR47840">
    <property type="entry name" value="ZN(II)2CYS6 TRANSCRIPTION FACTOR (EUROFUNG)-RELATED"/>
    <property type="match status" value="1"/>
</dbReference>
<keyword evidence="5" id="KW-1185">Reference proteome</keyword>
<keyword evidence="3" id="KW-0539">Nucleus</keyword>
<gene>
    <name evidence="4" type="ORF">CC78DRAFT_582263</name>
</gene>
<dbReference type="OrthoDB" id="5392779at2759"/>
<evidence type="ECO:0000313" key="4">
    <source>
        <dbReference type="EMBL" id="KAF2262676.1"/>
    </source>
</evidence>
<evidence type="ECO:0000256" key="3">
    <source>
        <dbReference type="ARBA" id="ARBA00023242"/>
    </source>
</evidence>
<evidence type="ECO:0000256" key="2">
    <source>
        <dbReference type="ARBA" id="ARBA00023163"/>
    </source>
</evidence>
<keyword evidence="1" id="KW-0805">Transcription regulation</keyword>
<evidence type="ECO:0000313" key="5">
    <source>
        <dbReference type="Proteomes" id="UP000800093"/>
    </source>
</evidence>
<organism evidence="4 5">
    <name type="scientific">Lojkania enalia</name>
    <dbReference type="NCBI Taxonomy" id="147567"/>
    <lineage>
        <taxon>Eukaryota</taxon>
        <taxon>Fungi</taxon>
        <taxon>Dikarya</taxon>
        <taxon>Ascomycota</taxon>
        <taxon>Pezizomycotina</taxon>
        <taxon>Dothideomycetes</taxon>
        <taxon>Pleosporomycetidae</taxon>
        <taxon>Pleosporales</taxon>
        <taxon>Pleosporales incertae sedis</taxon>
        <taxon>Lojkania</taxon>
    </lineage>
</organism>
<dbReference type="PANTHER" id="PTHR47840:SF1">
    <property type="entry name" value="ZN(II)2CYS6 TRANSCRIPTION FACTOR (EUROFUNG)"/>
    <property type="match status" value="1"/>
</dbReference>